<protein>
    <recommendedName>
        <fullName evidence="1">YjiS-like domain-containing protein</fullName>
    </recommendedName>
</protein>
<feature type="domain" description="YjiS-like" evidence="1">
    <location>
        <begin position="24"/>
        <end position="59"/>
    </location>
</feature>
<dbReference type="RefSeq" id="WP_035741453.1">
    <property type="nucleotide sequence ID" value="NZ_NIPW01000034.1"/>
</dbReference>
<name>A0A212A876_9RHOB</name>
<dbReference type="EMBL" id="NIPW01000034">
    <property type="protein sequence ID" value="OWJ75870.1"/>
    <property type="molecule type" value="Genomic_DNA"/>
</dbReference>
<comment type="caution">
    <text evidence="2">The sequence shown here is derived from an EMBL/GenBank/DDBJ whole genome shotgun (WGS) entry which is preliminary data.</text>
</comment>
<sequence length="70" mass="7954">MAYLNHTHGAAQNASGLSDFVARVREAWAQRRLYRQTVAELRELSDRELADLQLSRSSIYSVAREAVYGK</sequence>
<proteinExistence type="predicted"/>
<gene>
    <name evidence="2" type="ORF">CDV49_16460</name>
</gene>
<accession>A0A212A876</accession>
<dbReference type="Pfam" id="PF06568">
    <property type="entry name" value="YjiS-like"/>
    <property type="match status" value="1"/>
</dbReference>
<dbReference type="AlphaFoldDB" id="A0A212A876"/>
<evidence type="ECO:0000259" key="1">
    <source>
        <dbReference type="Pfam" id="PF06568"/>
    </source>
</evidence>
<dbReference type="Proteomes" id="UP000196878">
    <property type="component" value="Unassembled WGS sequence"/>
</dbReference>
<organism evidence="2 3">
    <name type="scientific">Haematobacter genomosp. 1</name>
    <dbReference type="NCBI Taxonomy" id="366618"/>
    <lineage>
        <taxon>Bacteria</taxon>
        <taxon>Pseudomonadati</taxon>
        <taxon>Pseudomonadota</taxon>
        <taxon>Alphaproteobacteria</taxon>
        <taxon>Rhodobacterales</taxon>
        <taxon>Paracoccaceae</taxon>
        <taxon>Haematobacter</taxon>
    </lineage>
</organism>
<dbReference type="InterPro" id="IPR009506">
    <property type="entry name" value="YjiS-like"/>
</dbReference>
<reference evidence="2 3" key="1">
    <citation type="submission" date="2016-12" db="EMBL/GenBank/DDBJ databases">
        <title>Comparison of Traditional DNA-DNA Hybridization with In Silico Genomic Analysis.</title>
        <authorList>
            <person name="Nicholson A.C."/>
            <person name="Humrighouse B.W."/>
            <person name="Graziano J."/>
            <person name="Lasker B."/>
            <person name="Whitney A.M."/>
            <person name="Mcquiston J.R."/>
        </authorList>
    </citation>
    <scope>NUCLEOTIDE SEQUENCE [LARGE SCALE GENOMIC DNA]</scope>
    <source>
        <strain evidence="2 3">H2240</strain>
    </source>
</reference>
<keyword evidence="3" id="KW-1185">Reference proteome</keyword>
<evidence type="ECO:0000313" key="3">
    <source>
        <dbReference type="Proteomes" id="UP000196878"/>
    </source>
</evidence>
<dbReference type="OrthoDB" id="8244198at2"/>
<evidence type="ECO:0000313" key="2">
    <source>
        <dbReference type="EMBL" id="OWJ75870.1"/>
    </source>
</evidence>